<reference evidence="2" key="1">
    <citation type="submission" date="2021-03" db="EMBL/GenBank/DDBJ databases">
        <title>Draft genome sequence of rust myrtle Austropuccinia psidii MF-1, a brazilian biotype.</title>
        <authorList>
            <person name="Quecine M.C."/>
            <person name="Pachon D.M.R."/>
            <person name="Bonatelli M.L."/>
            <person name="Correr F.H."/>
            <person name="Franceschini L.M."/>
            <person name="Leite T.F."/>
            <person name="Margarido G.R.A."/>
            <person name="Almeida C.A."/>
            <person name="Ferrarezi J.A."/>
            <person name="Labate C.A."/>
        </authorList>
    </citation>
    <scope>NUCLEOTIDE SEQUENCE</scope>
    <source>
        <strain evidence="2">MF-1</strain>
    </source>
</reference>
<feature type="region of interest" description="Disordered" evidence="1">
    <location>
        <begin position="183"/>
        <end position="228"/>
    </location>
</feature>
<comment type="caution">
    <text evidence="2">The sequence shown here is derived from an EMBL/GenBank/DDBJ whole genome shotgun (WGS) entry which is preliminary data.</text>
</comment>
<organism evidence="2 3">
    <name type="scientific">Austropuccinia psidii MF-1</name>
    <dbReference type="NCBI Taxonomy" id="1389203"/>
    <lineage>
        <taxon>Eukaryota</taxon>
        <taxon>Fungi</taxon>
        <taxon>Dikarya</taxon>
        <taxon>Basidiomycota</taxon>
        <taxon>Pucciniomycotina</taxon>
        <taxon>Pucciniomycetes</taxon>
        <taxon>Pucciniales</taxon>
        <taxon>Sphaerophragmiaceae</taxon>
        <taxon>Austropuccinia</taxon>
    </lineage>
</organism>
<dbReference type="AlphaFoldDB" id="A0A9Q3GLJ2"/>
<evidence type="ECO:0000313" key="2">
    <source>
        <dbReference type="EMBL" id="MBW0471355.1"/>
    </source>
</evidence>
<protein>
    <submittedName>
        <fullName evidence="2">Uncharacterized protein</fullName>
    </submittedName>
</protein>
<gene>
    <name evidence="2" type="ORF">O181_011070</name>
</gene>
<dbReference type="EMBL" id="AVOT02002731">
    <property type="protein sequence ID" value="MBW0471355.1"/>
    <property type="molecule type" value="Genomic_DNA"/>
</dbReference>
<sequence>MKMVHTKNGSNYSIQPDGYGQGRGKTMARYGKYSLIKTCLEDARVSPHSPISVPTNFDVSSEPELIQGNILRAEQFQSGSHKNISVPVQKLVQRIQGRGVGNMPKPLAGAHELLLKNTELSGSGEERRALRRAEPIVLQRQGQKDKQLVAEPKYFIHGPEERVGNDPSFGERRLSGIYQLQKCPKKSPKDLRRSIKVPRTIREREKAKPIGTELTHKGRGSPNWNIQQ</sequence>
<accession>A0A9Q3GLJ2</accession>
<proteinExistence type="predicted"/>
<feature type="region of interest" description="Disordered" evidence="1">
    <location>
        <begin position="1"/>
        <end position="23"/>
    </location>
</feature>
<evidence type="ECO:0000313" key="3">
    <source>
        <dbReference type="Proteomes" id="UP000765509"/>
    </source>
</evidence>
<keyword evidence="3" id="KW-1185">Reference proteome</keyword>
<evidence type="ECO:0000256" key="1">
    <source>
        <dbReference type="SAM" id="MobiDB-lite"/>
    </source>
</evidence>
<name>A0A9Q3GLJ2_9BASI</name>
<dbReference type="Proteomes" id="UP000765509">
    <property type="component" value="Unassembled WGS sequence"/>
</dbReference>